<reference evidence="2" key="1">
    <citation type="submission" date="2019-12" db="EMBL/GenBank/DDBJ databases">
        <authorList>
            <person name="zhang j."/>
            <person name="sun C.M."/>
        </authorList>
    </citation>
    <scope>NUCLEOTIDE SEQUENCE</scope>
    <source>
        <strain evidence="2">NS-1</strain>
    </source>
</reference>
<evidence type="ECO:0000313" key="2">
    <source>
        <dbReference type="EMBL" id="QTL97462.1"/>
    </source>
</evidence>
<evidence type="ECO:0000313" key="3">
    <source>
        <dbReference type="Proteomes" id="UP000665020"/>
    </source>
</evidence>
<sequence length="72" mass="8297">MIKNRLAILMAEHGIKSMIELSKQTGLDKNTISNWYNQKVTRFSSETLDTICKFFDCQVGDLLTYVPDESHE</sequence>
<dbReference type="SMART" id="SM00530">
    <property type="entry name" value="HTH_XRE"/>
    <property type="match status" value="1"/>
</dbReference>
<proteinExistence type="predicted"/>
<dbReference type="KEGG" id="ifn:GM661_05425"/>
<dbReference type="Gene3D" id="1.10.260.40">
    <property type="entry name" value="lambda repressor-like DNA-binding domains"/>
    <property type="match status" value="1"/>
</dbReference>
<protein>
    <submittedName>
        <fullName evidence="2">Helix-turn-helix domain-containing protein</fullName>
    </submittedName>
</protein>
<dbReference type="InterPro" id="IPR001387">
    <property type="entry name" value="Cro/C1-type_HTH"/>
</dbReference>
<evidence type="ECO:0000259" key="1">
    <source>
        <dbReference type="PROSITE" id="PS50943"/>
    </source>
</evidence>
<dbReference type="PROSITE" id="PS50943">
    <property type="entry name" value="HTH_CROC1"/>
    <property type="match status" value="1"/>
</dbReference>
<dbReference type="SUPFAM" id="SSF47413">
    <property type="entry name" value="lambda repressor-like DNA-binding domains"/>
    <property type="match status" value="1"/>
</dbReference>
<keyword evidence="3" id="KW-1185">Reference proteome</keyword>
<dbReference type="Proteomes" id="UP000665020">
    <property type="component" value="Chromosome"/>
</dbReference>
<dbReference type="AlphaFoldDB" id="A0A8A7KHV5"/>
<accession>A0A8A7KHV5</accession>
<dbReference type="InterPro" id="IPR010982">
    <property type="entry name" value="Lambda_DNA-bd_dom_sf"/>
</dbReference>
<dbReference type="Pfam" id="PF13443">
    <property type="entry name" value="HTH_26"/>
    <property type="match status" value="1"/>
</dbReference>
<organism evidence="2 3">
    <name type="scientific">Iocasia fonsfrigidae</name>
    <dbReference type="NCBI Taxonomy" id="2682810"/>
    <lineage>
        <taxon>Bacteria</taxon>
        <taxon>Bacillati</taxon>
        <taxon>Bacillota</taxon>
        <taxon>Clostridia</taxon>
        <taxon>Halanaerobiales</taxon>
        <taxon>Halanaerobiaceae</taxon>
        <taxon>Iocasia</taxon>
    </lineage>
</organism>
<dbReference type="RefSeq" id="WP_125988925.1">
    <property type="nucleotide sequence ID" value="NZ_CP046640.1"/>
</dbReference>
<dbReference type="GO" id="GO:0003677">
    <property type="term" value="F:DNA binding"/>
    <property type="evidence" value="ECO:0007669"/>
    <property type="project" value="InterPro"/>
</dbReference>
<name>A0A8A7KHV5_9FIRM</name>
<dbReference type="EMBL" id="CP046640">
    <property type="protein sequence ID" value="QTL97462.1"/>
    <property type="molecule type" value="Genomic_DNA"/>
</dbReference>
<gene>
    <name evidence="2" type="ORF">GM661_05425</name>
</gene>
<feature type="domain" description="HTH cro/C1-type" evidence="1">
    <location>
        <begin position="17"/>
        <end position="62"/>
    </location>
</feature>